<dbReference type="Proteomes" id="UP000054538">
    <property type="component" value="Unassembled WGS sequence"/>
</dbReference>
<keyword evidence="3" id="KW-1185">Reference proteome</keyword>
<feature type="transmembrane region" description="Helical" evidence="1">
    <location>
        <begin position="84"/>
        <end position="102"/>
    </location>
</feature>
<dbReference type="AlphaFoldDB" id="A0A0D0DJU1"/>
<proteinExistence type="predicted"/>
<organism evidence="2 3">
    <name type="scientific">Paxillus rubicundulus Ve08.2h10</name>
    <dbReference type="NCBI Taxonomy" id="930991"/>
    <lineage>
        <taxon>Eukaryota</taxon>
        <taxon>Fungi</taxon>
        <taxon>Dikarya</taxon>
        <taxon>Basidiomycota</taxon>
        <taxon>Agaricomycotina</taxon>
        <taxon>Agaricomycetes</taxon>
        <taxon>Agaricomycetidae</taxon>
        <taxon>Boletales</taxon>
        <taxon>Paxilineae</taxon>
        <taxon>Paxillaceae</taxon>
        <taxon>Paxillus</taxon>
    </lineage>
</organism>
<keyword evidence="1" id="KW-0812">Transmembrane</keyword>
<protein>
    <submittedName>
        <fullName evidence="2">Uncharacterized protein</fullName>
    </submittedName>
</protein>
<keyword evidence="1" id="KW-0472">Membrane</keyword>
<evidence type="ECO:0000313" key="3">
    <source>
        <dbReference type="Proteomes" id="UP000054538"/>
    </source>
</evidence>
<sequence length="247" mass="27284">MATLRSDQAQYLDCSSPMPTTEVNPRRDVEANKESWKVRYVQRILNVLFLFAIGVPTIRRMREITSPENAAQWQDFKSAQLSRLGNLNVIGSLILATTAAFLTTQPTTPMINWLEPVPYLTLIAAVCLAGNGVGCGTFLLLILMDAQAQFLRQLFDHPVEFMLVLTLLACPTLLIAGAGLMVSIALMSAVLYGNNIHAKVEVAVTIVLMVVGGGLFIWCFRWVARTGIQAELERTRQLEEDAFLSVV</sequence>
<feature type="transmembrane region" description="Helical" evidence="1">
    <location>
        <begin position="122"/>
        <end position="143"/>
    </location>
</feature>
<accession>A0A0D0DJU1</accession>
<evidence type="ECO:0000256" key="1">
    <source>
        <dbReference type="SAM" id="Phobius"/>
    </source>
</evidence>
<dbReference type="InParanoid" id="A0A0D0DJU1"/>
<dbReference type="EMBL" id="KN825711">
    <property type="protein sequence ID" value="KIK81904.1"/>
    <property type="molecule type" value="Genomic_DNA"/>
</dbReference>
<gene>
    <name evidence="2" type="ORF">PAXRUDRAFT_806146</name>
</gene>
<name>A0A0D0DJU1_9AGAM</name>
<evidence type="ECO:0000313" key="2">
    <source>
        <dbReference type="EMBL" id="KIK81904.1"/>
    </source>
</evidence>
<feature type="transmembrane region" description="Helical" evidence="1">
    <location>
        <begin position="163"/>
        <end position="190"/>
    </location>
</feature>
<keyword evidence="1" id="KW-1133">Transmembrane helix</keyword>
<dbReference type="OrthoDB" id="3253189at2759"/>
<feature type="transmembrane region" description="Helical" evidence="1">
    <location>
        <begin position="202"/>
        <end position="224"/>
    </location>
</feature>
<reference evidence="3" key="2">
    <citation type="submission" date="2015-01" db="EMBL/GenBank/DDBJ databases">
        <title>Evolutionary Origins and Diversification of the Mycorrhizal Mutualists.</title>
        <authorList>
            <consortium name="DOE Joint Genome Institute"/>
            <consortium name="Mycorrhizal Genomics Consortium"/>
            <person name="Kohler A."/>
            <person name="Kuo A."/>
            <person name="Nagy L.G."/>
            <person name="Floudas D."/>
            <person name="Copeland A."/>
            <person name="Barry K.W."/>
            <person name="Cichocki N."/>
            <person name="Veneault-Fourrey C."/>
            <person name="LaButti K."/>
            <person name="Lindquist E.A."/>
            <person name="Lipzen A."/>
            <person name="Lundell T."/>
            <person name="Morin E."/>
            <person name="Murat C."/>
            <person name="Riley R."/>
            <person name="Ohm R."/>
            <person name="Sun H."/>
            <person name="Tunlid A."/>
            <person name="Henrissat B."/>
            <person name="Grigoriev I.V."/>
            <person name="Hibbett D.S."/>
            <person name="Martin F."/>
        </authorList>
    </citation>
    <scope>NUCLEOTIDE SEQUENCE [LARGE SCALE GENOMIC DNA]</scope>
    <source>
        <strain evidence="3">Ve08.2h10</strain>
    </source>
</reference>
<dbReference type="HOGENOM" id="CLU_099526_1_0_1"/>
<reference evidence="2 3" key="1">
    <citation type="submission" date="2014-04" db="EMBL/GenBank/DDBJ databases">
        <authorList>
            <consortium name="DOE Joint Genome Institute"/>
            <person name="Kuo A."/>
            <person name="Kohler A."/>
            <person name="Jargeat P."/>
            <person name="Nagy L.G."/>
            <person name="Floudas D."/>
            <person name="Copeland A."/>
            <person name="Barry K.W."/>
            <person name="Cichocki N."/>
            <person name="Veneault-Fourrey C."/>
            <person name="LaButti K."/>
            <person name="Lindquist E.A."/>
            <person name="Lipzen A."/>
            <person name="Lundell T."/>
            <person name="Morin E."/>
            <person name="Murat C."/>
            <person name="Sun H."/>
            <person name="Tunlid A."/>
            <person name="Henrissat B."/>
            <person name="Grigoriev I.V."/>
            <person name="Hibbett D.S."/>
            <person name="Martin F."/>
            <person name="Nordberg H.P."/>
            <person name="Cantor M.N."/>
            <person name="Hua S.X."/>
        </authorList>
    </citation>
    <scope>NUCLEOTIDE SEQUENCE [LARGE SCALE GENOMIC DNA]</scope>
    <source>
        <strain evidence="2 3">Ve08.2h10</strain>
    </source>
</reference>